<feature type="domain" description="Bulb-type lectin" evidence="10">
    <location>
        <begin position="64"/>
        <end position="185"/>
    </location>
</feature>
<dbReference type="CDD" id="cd00028">
    <property type="entry name" value="B_lectin"/>
    <property type="match status" value="1"/>
</dbReference>
<dbReference type="PANTHER" id="PTHR47974:SF33">
    <property type="entry name" value="PROTEIN KINASE DOMAIN-CONTAINING PROTEIN"/>
    <property type="match status" value="1"/>
</dbReference>
<evidence type="ECO:0000256" key="4">
    <source>
        <dbReference type="ARBA" id="ARBA00022729"/>
    </source>
</evidence>
<evidence type="ECO:0000256" key="8">
    <source>
        <dbReference type="ARBA" id="ARBA00047899"/>
    </source>
</evidence>
<comment type="subcellular location">
    <subcellularLocation>
        <location evidence="1">Membrane</location>
        <topology evidence="1">Single-pass type I membrane protein</topology>
    </subcellularLocation>
</comment>
<dbReference type="SUPFAM" id="SSF51110">
    <property type="entry name" value="alpha-D-mannose-specific plant lectins"/>
    <property type="match status" value="1"/>
</dbReference>
<dbReference type="STRING" id="1504633.A0A2T7DX80"/>
<dbReference type="OrthoDB" id="590475at2759"/>
<dbReference type="PANTHER" id="PTHR47974">
    <property type="entry name" value="OS07G0415500 PROTEIN"/>
    <property type="match status" value="1"/>
</dbReference>
<accession>A0A2T7DX80</accession>
<dbReference type="EMBL" id="CM009752">
    <property type="protein sequence ID" value="PUZ60184.1"/>
    <property type="molecule type" value="Genomic_DNA"/>
</dbReference>
<keyword evidence="3" id="KW-0812">Transmembrane</keyword>
<protein>
    <recommendedName>
        <fullName evidence="2">non-specific serine/threonine protein kinase</fullName>
        <ecNumber evidence="2">2.7.11.1</ecNumber>
    </recommendedName>
</protein>
<dbReference type="InterPro" id="IPR001480">
    <property type="entry name" value="Bulb-type_lectin_dom"/>
</dbReference>
<dbReference type="Gene3D" id="2.90.10.10">
    <property type="entry name" value="Bulb-type lectin domain"/>
    <property type="match status" value="1"/>
</dbReference>
<evidence type="ECO:0000256" key="6">
    <source>
        <dbReference type="ARBA" id="ARBA00023136"/>
    </source>
</evidence>
<dbReference type="AlphaFoldDB" id="A0A2T7DX80"/>
<name>A0A2T7DX80_9POAL</name>
<evidence type="ECO:0000256" key="5">
    <source>
        <dbReference type="ARBA" id="ARBA00022989"/>
    </source>
</evidence>
<keyword evidence="7" id="KW-0675">Receptor</keyword>
<dbReference type="GO" id="GO:0051707">
    <property type="term" value="P:response to other organism"/>
    <property type="evidence" value="ECO:0007669"/>
    <property type="project" value="UniProtKB-ARBA"/>
</dbReference>
<dbReference type="GO" id="GO:0016020">
    <property type="term" value="C:membrane"/>
    <property type="evidence" value="ECO:0007669"/>
    <property type="project" value="UniProtKB-SubCell"/>
</dbReference>
<dbReference type="SMART" id="SM00108">
    <property type="entry name" value="B_lectin"/>
    <property type="match status" value="1"/>
</dbReference>
<evidence type="ECO:0000259" key="10">
    <source>
        <dbReference type="PROSITE" id="PS50927"/>
    </source>
</evidence>
<evidence type="ECO:0000256" key="2">
    <source>
        <dbReference type="ARBA" id="ARBA00012513"/>
    </source>
</evidence>
<dbReference type="Proteomes" id="UP000244336">
    <property type="component" value="Chromosome 4"/>
</dbReference>
<dbReference type="FunFam" id="2.90.10.10:FF:000006">
    <property type="entry name" value="Serine/threonine-protein kinase"/>
    <property type="match status" value="1"/>
</dbReference>
<dbReference type="EC" id="2.7.11.1" evidence="2"/>
<sequence length="255" mass="28013">MCLVRVFHRFKDNPNAASASPRVHPSASPHLIVAPAYTMDACSACILLLTLIHLLSSVSACDFLSAASSLSVEHSSDMLHSADGTFTCGFYSISPSASTFAIWFSRSSERTIVWSANPLRPVYTWGSKVKLDVDGSMVLKDYNGQIVWSNNVSASDAGHVQAQLLGNGNLIVKGKGGAILWQSFDSPTDTLLPTQRITAPTKLVSTNRLLVPGHYNFHFDDQYLLSLFDDEKDISFIYWPNPSRTIWEKLKSAVQ</sequence>
<evidence type="ECO:0000256" key="3">
    <source>
        <dbReference type="ARBA" id="ARBA00022692"/>
    </source>
</evidence>
<evidence type="ECO:0000256" key="7">
    <source>
        <dbReference type="ARBA" id="ARBA00023170"/>
    </source>
</evidence>
<dbReference type="Pfam" id="PF01453">
    <property type="entry name" value="B_lectin"/>
    <property type="match status" value="1"/>
</dbReference>
<dbReference type="GO" id="GO:0004674">
    <property type="term" value="F:protein serine/threonine kinase activity"/>
    <property type="evidence" value="ECO:0007669"/>
    <property type="project" value="UniProtKB-EC"/>
</dbReference>
<evidence type="ECO:0000313" key="12">
    <source>
        <dbReference type="Proteomes" id="UP000244336"/>
    </source>
</evidence>
<dbReference type="Gramene" id="PUZ60184">
    <property type="protein sequence ID" value="PUZ60184"/>
    <property type="gene ID" value="GQ55_4G103500"/>
</dbReference>
<keyword evidence="12" id="KW-1185">Reference proteome</keyword>
<reference evidence="11 12" key="1">
    <citation type="submission" date="2018-04" db="EMBL/GenBank/DDBJ databases">
        <title>WGS assembly of Panicum hallii var. hallii HAL2.</title>
        <authorList>
            <person name="Lovell J."/>
            <person name="Jenkins J."/>
            <person name="Lowry D."/>
            <person name="Mamidi S."/>
            <person name="Sreedasyam A."/>
            <person name="Weng X."/>
            <person name="Barry K."/>
            <person name="Bonette J."/>
            <person name="Campitelli B."/>
            <person name="Daum C."/>
            <person name="Gordon S."/>
            <person name="Gould B."/>
            <person name="Lipzen A."/>
            <person name="MacQueen A."/>
            <person name="Palacio-Mejia J."/>
            <person name="Plott C."/>
            <person name="Shakirov E."/>
            <person name="Shu S."/>
            <person name="Yoshinaga Y."/>
            <person name="Zane M."/>
            <person name="Rokhsar D."/>
            <person name="Grimwood J."/>
            <person name="Schmutz J."/>
            <person name="Juenger T."/>
        </authorList>
    </citation>
    <scope>NUCLEOTIDE SEQUENCE [LARGE SCALE GENOMIC DNA]</scope>
    <source>
        <strain evidence="12">cv. HAL2</strain>
    </source>
</reference>
<keyword evidence="5" id="KW-1133">Transmembrane helix</keyword>
<dbReference type="InterPro" id="IPR036426">
    <property type="entry name" value="Bulb-type_lectin_dom_sf"/>
</dbReference>
<gene>
    <name evidence="11" type="ORF">GQ55_4G103500</name>
</gene>
<keyword evidence="6" id="KW-0472">Membrane</keyword>
<organism evidence="11 12">
    <name type="scientific">Panicum hallii var. hallii</name>
    <dbReference type="NCBI Taxonomy" id="1504633"/>
    <lineage>
        <taxon>Eukaryota</taxon>
        <taxon>Viridiplantae</taxon>
        <taxon>Streptophyta</taxon>
        <taxon>Embryophyta</taxon>
        <taxon>Tracheophyta</taxon>
        <taxon>Spermatophyta</taxon>
        <taxon>Magnoliopsida</taxon>
        <taxon>Liliopsida</taxon>
        <taxon>Poales</taxon>
        <taxon>Poaceae</taxon>
        <taxon>PACMAD clade</taxon>
        <taxon>Panicoideae</taxon>
        <taxon>Panicodae</taxon>
        <taxon>Paniceae</taxon>
        <taxon>Panicinae</taxon>
        <taxon>Panicum</taxon>
        <taxon>Panicum sect. Panicum</taxon>
    </lineage>
</organism>
<keyword evidence="4" id="KW-0732">Signal</keyword>
<evidence type="ECO:0000313" key="11">
    <source>
        <dbReference type="EMBL" id="PUZ60184.1"/>
    </source>
</evidence>
<comment type="catalytic activity">
    <reaction evidence="8">
        <text>L-threonyl-[protein] + ATP = O-phospho-L-threonyl-[protein] + ADP + H(+)</text>
        <dbReference type="Rhea" id="RHEA:46608"/>
        <dbReference type="Rhea" id="RHEA-COMP:11060"/>
        <dbReference type="Rhea" id="RHEA-COMP:11605"/>
        <dbReference type="ChEBI" id="CHEBI:15378"/>
        <dbReference type="ChEBI" id="CHEBI:30013"/>
        <dbReference type="ChEBI" id="CHEBI:30616"/>
        <dbReference type="ChEBI" id="CHEBI:61977"/>
        <dbReference type="ChEBI" id="CHEBI:456216"/>
        <dbReference type="EC" id="2.7.11.1"/>
    </reaction>
</comment>
<comment type="catalytic activity">
    <reaction evidence="9">
        <text>L-seryl-[protein] + ATP = O-phospho-L-seryl-[protein] + ADP + H(+)</text>
        <dbReference type="Rhea" id="RHEA:17989"/>
        <dbReference type="Rhea" id="RHEA-COMP:9863"/>
        <dbReference type="Rhea" id="RHEA-COMP:11604"/>
        <dbReference type="ChEBI" id="CHEBI:15378"/>
        <dbReference type="ChEBI" id="CHEBI:29999"/>
        <dbReference type="ChEBI" id="CHEBI:30616"/>
        <dbReference type="ChEBI" id="CHEBI:83421"/>
        <dbReference type="ChEBI" id="CHEBI:456216"/>
        <dbReference type="EC" id="2.7.11.1"/>
    </reaction>
</comment>
<evidence type="ECO:0000256" key="9">
    <source>
        <dbReference type="ARBA" id="ARBA00048679"/>
    </source>
</evidence>
<proteinExistence type="predicted"/>
<evidence type="ECO:0000256" key="1">
    <source>
        <dbReference type="ARBA" id="ARBA00004479"/>
    </source>
</evidence>
<dbReference type="PROSITE" id="PS50927">
    <property type="entry name" value="BULB_LECTIN"/>
    <property type="match status" value="1"/>
</dbReference>